<dbReference type="RefSeq" id="WP_302109057.1">
    <property type="nucleotide sequence ID" value="NZ_JAUKTR010000001.1"/>
</dbReference>
<feature type="domain" description="Metallo-beta-lactamase" evidence="1">
    <location>
        <begin position="52"/>
        <end position="234"/>
    </location>
</feature>
<evidence type="ECO:0000259" key="1">
    <source>
        <dbReference type="Pfam" id="PF12706"/>
    </source>
</evidence>
<dbReference type="Pfam" id="PF12706">
    <property type="entry name" value="Lactamase_B_2"/>
    <property type="match status" value="1"/>
</dbReference>
<sequence length="266" mass="29529">MSQLEAIILGCGSSGGVPRANGDWGACDPNEPRNRRRRCSLLVRRGEEPEATTVLVDTSPDLRAQVLDAGVKHIDAVLYTHDHADQAHGIDDLRAFAMTARRRIPAYMDPVTRQTLERRFHYIFEGEKGYPALCDPWTLPGWGVPWAVEGKGGPVHVTTFEQEHGPISSVGYRFGGLAYSSDVSELSEAALNAVRGCEVWIVDALRMTPHPTHAHLERTLHWIQDVKPERAILTNLHLDMDYRELSAILPDGVEAAYDGMRVLFSA</sequence>
<accession>A0ABT8SJE1</accession>
<dbReference type="InterPro" id="IPR036866">
    <property type="entry name" value="RibonucZ/Hydroxyglut_hydro"/>
</dbReference>
<comment type="caution">
    <text evidence="2">The sequence shown here is derived from an EMBL/GenBank/DDBJ whole genome shotgun (WGS) entry which is preliminary data.</text>
</comment>
<evidence type="ECO:0000313" key="3">
    <source>
        <dbReference type="Proteomes" id="UP001169063"/>
    </source>
</evidence>
<dbReference type="Proteomes" id="UP001169063">
    <property type="component" value="Unassembled WGS sequence"/>
</dbReference>
<protein>
    <submittedName>
        <fullName evidence="2">MBL fold metallo-hydrolase</fullName>
    </submittedName>
</protein>
<keyword evidence="3" id="KW-1185">Reference proteome</keyword>
<dbReference type="PANTHER" id="PTHR42663:SF6">
    <property type="entry name" value="HYDROLASE C777.06C-RELATED"/>
    <property type="match status" value="1"/>
</dbReference>
<reference evidence="2" key="1">
    <citation type="submission" date="2023-07" db="EMBL/GenBank/DDBJ databases">
        <title>Brevundimonas soil sp. nov., isolated from the soil of chemical plant.</title>
        <authorList>
            <person name="Wu N."/>
        </authorList>
    </citation>
    <scope>NUCLEOTIDE SEQUENCE</scope>
    <source>
        <strain evidence="2">XZ-24</strain>
    </source>
</reference>
<gene>
    <name evidence="2" type="ORF">Q0812_04325</name>
</gene>
<dbReference type="Gene3D" id="3.60.15.10">
    <property type="entry name" value="Ribonuclease Z/Hydroxyacylglutathione hydrolase-like"/>
    <property type="match status" value="1"/>
</dbReference>
<dbReference type="InterPro" id="IPR001279">
    <property type="entry name" value="Metallo-B-lactamas"/>
</dbReference>
<proteinExistence type="predicted"/>
<evidence type="ECO:0000313" key="2">
    <source>
        <dbReference type="EMBL" id="MDO1558654.1"/>
    </source>
</evidence>
<organism evidence="2 3">
    <name type="scientific">Peiella sedimenti</name>
    <dbReference type="NCBI Taxonomy" id="3061083"/>
    <lineage>
        <taxon>Bacteria</taxon>
        <taxon>Pseudomonadati</taxon>
        <taxon>Pseudomonadota</taxon>
        <taxon>Alphaproteobacteria</taxon>
        <taxon>Caulobacterales</taxon>
        <taxon>Caulobacteraceae</taxon>
        <taxon>Peiella</taxon>
    </lineage>
</organism>
<dbReference type="EMBL" id="JAUKTR010000001">
    <property type="protein sequence ID" value="MDO1558654.1"/>
    <property type="molecule type" value="Genomic_DNA"/>
</dbReference>
<name>A0ABT8SJE1_9CAUL</name>
<dbReference type="CDD" id="cd16279">
    <property type="entry name" value="metallo-hydrolase-like_MBL-fold"/>
    <property type="match status" value="1"/>
</dbReference>
<dbReference type="SUPFAM" id="SSF56281">
    <property type="entry name" value="Metallo-hydrolase/oxidoreductase"/>
    <property type="match status" value="1"/>
</dbReference>
<dbReference type="PANTHER" id="PTHR42663">
    <property type="entry name" value="HYDROLASE C777.06C-RELATED-RELATED"/>
    <property type="match status" value="1"/>
</dbReference>